<gene>
    <name evidence="1" type="ORF">OKA04_11510</name>
</gene>
<evidence type="ECO:0000313" key="2">
    <source>
        <dbReference type="Proteomes" id="UP001207930"/>
    </source>
</evidence>
<protein>
    <recommendedName>
        <fullName evidence="3">PEP-CTERM sorting domain-containing protein</fullName>
    </recommendedName>
</protein>
<dbReference type="EMBL" id="JAPDDS010000005">
    <property type="protein sequence ID" value="MCW1885357.1"/>
    <property type="molecule type" value="Genomic_DNA"/>
</dbReference>
<evidence type="ECO:0000313" key="1">
    <source>
        <dbReference type="EMBL" id="MCW1885357.1"/>
    </source>
</evidence>
<name>A0ABT3FP60_9BACT</name>
<evidence type="ECO:0008006" key="3">
    <source>
        <dbReference type="Google" id="ProtNLM"/>
    </source>
</evidence>
<dbReference type="Proteomes" id="UP001207930">
    <property type="component" value="Unassembled WGS sequence"/>
</dbReference>
<proteinExistence type="predicted"/>
<organism evidence="1 2">
    <name type="scientific">Luteolibacter flavescens</name>
    <dbReference type="NCBI Taxonomy" id="1859460"/>
    <lineage>
        <taxon>Bacteria</taxon>
        <taxon>Pseudomonadati</taxon>
        <taxon>Verrucomicrobiota</taxon>
        <taxon>Verrucomicrobiia</taxon>
        <taxon>Verrucomicrobiales</taxon>
        <taxon>Verrucomicrobiaceae</taxon>
        <taxon>Luteolibacter</taxon>
    </lineage>
</organism>
<dbReference type="NCBIfam" id="TIGR03382">
    <property type="entry name" value="GC_trans_RRR"/>
    <property type="match status" value="1"/>
</dbReference>
<sequence>MNFGQWVSSGWNNATLVDGYLRTYSDTEGFRGASVLLDSSVLSTGSGTYTLSFDLVGVASSGNLPANHGDSAAVSIWSGTGYNTGNTWPNQLIVSTGTAELQGNGATTVTKVAEQKYTTAGSYNINFDYSGSGAIAIFIGAYNTGGWPHTYASYDNVSVSNNIPVASRPAGTPAMSATPEVSVASVLPVLLLSGSLLHRRRRA</sequence>
<accession>A0ABT3FP60</accession>
<keyword evidence="2" id="KW-1185">Reference proteome</keyword>
<reference evidence="1 2" key="1">
    <citation type="submission" date="2022-10" db="EMBL/GenBank/DDBJ databases">
        <title>Luteolibacter flavescens strain MCCC 1K03193, whole genome shotgun sequencing project.</title>
        <authorList>
            <person name="Zhao G."/>
            <person name="Shen L."/>
        </authorList>
    </citation>
    <scope>NUCLEOTIDE SEQUENCE [LARGE SCALE GENOMIC DNA]</scope>
    <source>
        <strain evidence="1 2">MCCC 1K03193</strain>
    </source>
</reference>
<dbReference type="InterPro" id="IPR017756">
    <property type="entry name" value="TM_Gly-Cys-Arg_CS"/>
</dbReference>
<comment type="caution">
    <text evidence="1">The sequence shown here is derived from an EMBL/GenBank/DDBJ whole genome shotgun (WGS) entry which is preliminary data.</text>
</comment>